<dbReference type="AlphaFoldDB" id="A0A3D8RYM3"/>
<dbReference type="GeneID" id="38116348"/>
<reference evidence="2 3" key="1">
    <citation type="journal article" date="2018" name="IMA Fungus">
        <title>IMA Genome-F 9: Draft genome sequence of Annulohypoxylon stygium, Aspergillus mulundensis, Berkeleyomyces basicola (syn. Thielaviopsis basicola), Ceratocystis smalleyi, two Cercospora beticola strains, Coleophoma cylindrospora, Fusarium fracticaudum, Phialophora cf. hyalina, and Morchella septimelata.</title>
        <authorList>
            <person name="Wingfield B.D."/>
            <person name="Bills G.F."/>
            <person name="Dong Y."/>
            <person name="Huang W."/>
            <person name="Nel W.J."/>
            <person name="Swalarsk-Parry B.S."/>
            <person name="Vaghefi N."/>
            <person name="Wilken P.M."/>
            <person name="An Z."/>
            <person name="de Beer Z.W."/>
            <person name="De Vos L."/>
            <person name="Chen L."/>
            <person name="Duong T.A."/>
            <person name="Gao Y."/>
            <person name="Hammerbacher A."/>
            <person name="Kikkert J.R."/>
            <person name="Li Y."/>
            <person name="Li H."/>
            <person name="Li K."/>
            <person name="Li Q."/>
            <person name="Liu X."/>
            <person name="Ma X."/>
            <person name="Naidoo K."/>
            <person name="Pethybridge S.J."/>
            <person name="Sun J."/>
            <person name="Steenkamp E.T."/>
            <person name="van der Nest M.A."/>
            <person name="van Wyk S."/>
            <person name="Wingfield M.J."/>
            <person name="Xiong C."/>
            <person name="Yue Q."/>
            <person name="Zhang X."/>
        </authorList>
    </citation>
    <scope>NUCLEOTIDE SEQUENCE [LARGE SCALE GENOMIC DNA]</scope>
    <source>
        <strain evidence="2 3">DSM 5745</strain>
    </source>
</reference>
<dbReference type="RefSeq" id="XP_026603826.1">
    <property type="nucleotide sequence ID" value="XM_026747994.1"/>
</dbReference>
<comment type="caution">
    <text evidence="2">The sequence shown here is derived from an EMBL/GenBank/DDBJ whole genome shotgun (WGS) entry which is preliminary data.</text>
</comment>
<feature type="compositionally biased region" description="Low complexity" evidence="1">
    <location>
        <begin position="9"/>
        <end position="24"/>
    </location>
</feature>
<organism evidence="2 3">
    <name type="scientific">Aspergillus mulundensis</name>
    <dbReference type="NCBI Taxonomy" id="1810919"/>
    <lineage>
        <taxon>Eukaryota</taxon>
        <taxon>Fungi</taxon>
        <taxon>Dikarya</taxon>
        <taxon>Ascomycota</taxon>
        <taxon>Pezizomycotina</taxon>
        <taxon>Eurotiomycetes</taxon>
        <taxon>Eurotiomycetidae</taxon>
        <taxon>Eurotiales</taxon>
        <taxon>Aspergillaceae</taxon>
        <taxon>Aspergillus</taxon>
        <taxon>Aspergillus subgen. Nidulantes</taxon>
    </lineage>
</organism>
<dbReference type="Proteomes" id="UP000256690">
    <property type="component" value="Unassembled WGS sequence"/>
</dbReference>
<proteinExistence type="predicted"/>
<keyword evidence="3" id="KW-1185">Reference proteome</keyword>
<feature type="region of interest" description="Disordered" evidence="1">
    <location>
        <begin position="1"/>
        <end position="32"/>
    </location>
</feature>
<gene>
    <name evidence="2" type="ORF">DSM5745_05978</name>
</gene>
<accession>A0A3D8RYM3</accession>
<evidence type="ECO:0000313" key="3">
    <source>
        <dbReference type="Proteomes" id="UP000256690"/>
    </source>
</evidence>
<protein>
    <submittedName>
        <fullName evidence="2">Uncharacterized protein</fullName>
    </submittedName>
</protein>
<dbReference type="EMBL" id="PVWQ01000006">
    <property type="protein sequence ID" value="RDW79126.1"/>
    <property type="molecule type" value="Genomic_DNA"/>
</dbReference>
<name>A0A3D8RYM3_9EURO</name>
<evidence type="ECO:0000313" key="2">
    <source>
        <dbReference type="EMBL" id="RDW79126.1"/>
    </source>
</evidence>
<sequence length="199" mass="20763">MSSHKSNCTSTSVSTPTTQLTTPPAMSRSASSGRATWIFQDASGPLPAIGSCTQGLAETSQGGIVFPEHGTVRYVSPILPRVVLVVPVAIKEIDLDELVAARKAGRTPPEPQDAECDCASGSGFSPLTFDELVYRAERAGFEGAQVNLGDLAEGVWGNGSSFLQYGKGRVVAVLDNVVVCAVERAGGEGVRPHPVPLLQ</sequence>
<evidence type="ECO:0000256" key="1">
    <source>
        <dbReference type="SAM" id="MobiDB-lite"/>
    </source>
</evidence>